<evidence type="ECO:0000313" key="2">
    <source>
        <dbReference type="EMBL" id="KAG9258277.1"/>
    </source>
</evidence>
<dbReference type="EMBL" id="MU251244">
    <property type="protein sequence ID" value="KAG9258277.1"/>
    <property type="molecule type" value="Genomic_DNA"/>
</dbReference>
<feature type="region of interest" description="Disordered" evidence="1">
    <location>
        <begin position="20"/>
        <end position="107"/>
    </location>
</feature>
<feature type="region of interest" description="Disordered" evidence="1">
    <location>
        <begin position="684"/>
        <end position="737"/>
    </location>
</feature>
<feature type="region of interest" description="Disordered" evidence="1">
    <location>
        <begin position="557"/>
        <end position="665"/>
    </location>
</feature>
<dbReference type="AlphaFoldDB" id="A0A9P7ZUU7"/>
<dbReference type="OrthoDB" id="5389734at2759"/>
<proteinExistence type="predicted"/>
<sequence>MTSIQLPPLQFEDGGFRVSIIQGSSATAGGGSPFPRRQEPETEPESVSESKPPAASKSFLNGGSQSTSEDEDGSIFETTSVAESSKLDLDFPQPRRMSTPRAKTPTSEIEIQIDAEPMTPQEQLADVSDQIQIELDIEPRPSISDSILRGENNVTEMPIHDDEASVPNVPSHPIPLMQLAFAESLAEVTTGPVRKPRLREFDAAQRRERLLAQTKDDEPFDAPWRYRPGQKEHEVLKLLSQISFGVYLLLNGMANDHAQVVGILQGHIDEVDEFLEVTLEDLAQASADLEDRILLLRETISTGKDFEERLEDRNYRAEILEGNEKIDHVLARMNVVMRQWDDDVEAGLHGVSAFKEWLQELRDGAWRNGRPDLVEIHDAMKGNADAWLNAFDETNSRAQDLNSLIIKLMTITAEMAQKAGEVSRKTWSTIPPYTSPMSGSLKSKTSISSPPSVRSNPMSNARISIRSGSTSFAQHSMMEDGDSDDGLEDFPLPGVTPLLPPTRYSGNRVSKKMSIETTKWGPELSASKPPTVQEVPEEEKEDGPLYLLQPRTYTPLLPEPMPSPRVKEAPAPSTTPTSTATTTRQQHEVLPQIQSRGSIRHRVSLKGAPPDDILIPPTVKPGGANGRGSPAFVSRRSHNNHHLQTRDSEASFHRAHGSSGSSMLDVDAHRQHGLPRVASHAELGPARPPLMASPSSDFQHYHPVRASPHSPLQQRPHTAAGPQPHPTTPHFPQHLRGQPSRLGSMATLESIAATSAGDRATRQGTPSVQTGRTVKKKKSAFGWFKKAFTMDDDERAAFEARKQMDAPDNYYKDKSPKFLDGKRLR</sequence>
<reference evidence="2" key="1">
    <citation type="journal article" date="2021" name="IMA Fungus">
        <title>Genomic characterization of three marine fungi, including Emericellopsis atlantica sp. nov. with signatures of a generalist lifestyle and marine biomass degradation.</title>
        <authorList>
            <person name="Hagestad O.C."/>
            <person name="Hou L."/>
            <person name="Andersen J.H."/>
            <person name="Hansen E.H."/>
            <person name="Altermark B."/>
            <person name="Li C."/>
            <person name="Kuhnert E."/>
            <person name="Cox R.J."/>
            <person name="Crous P.W."/>
            <person name="Spatafora J.W."/>
            <person name="Lail K."/>
            <person name="Amirebrahimi M."/>
            <person name="Lipzen A."/>
            <person name="Pangilinan J."/>
            <person name="Andreopoulos W."/>
            <person name="Hayes R.D."/>
            <person name="Ng V."/>
            <person name="Grigoriev I.V."/>
            <person name="Jackson S.A."/>
            <person name="Sutton T.D.S."/>
            <person name="Dobson A.D.W."/>
            <person name="Rama T."/>
        </authorList>
    </citation>
    <scope>NUCLEOTIDE SEQUENCE</scope>
    <source>
        <strain evidence="2">TS7</strain>
    </source>
</reference>
<name>A0A9P7ZUU7_9HYPO</name>
<feature type="compositionally biased region" description="Low complexity" evidence="1">
    <location>
        <begin position="569"/>
        <end position="583"/>
    </location>
</feature>
<comment type="caution">
    <text evidence="2">The sequence shown here is derived from an EMBL/GenBank/DDBJ whole genome shotgun (WGS) entry which is preliminary data.</text>
</comment>
<dbReference type="RefSeq" id="XP_046122201.1">
    <property type="nucleotide sequence ID" value="XM_046259074.1"/>
</dbReference>
<evidence type="ECO:0000256" key="1">
    <source>
        <dbReference type="SAM" id="MobiDB-lite"/>
    </source>
</evidence>
<feature type="region of interest" description="Disordered" evidence="1">
    <location>
        <begin position="432"/>
        <end position="459"/>
    </location>
</feature>
<feature type="compositionally biased region" description="Low complexity" evidence="1">
    <location>
        <begin position="47"/>
        <end position="58"/>
    </location>
</feature>
<evidence type="ECO:0000313" key="3">
    <source>
        <dbReference type="Proteomes" id="UP000887229"/>
    </source>
</evidence>
<keyword evidence="3" id="KW-1185">Reference proteome</keyword>
<gene>
    <name evidence="2" type="ORF">F5Z01DRAFT_327646</name>
</gene>
<organism evidence="2 3">
    <name type="scientific">Emericellopsis atlantica</name>
    <dbReference type="NCBI Taxonomy" id="2614577"/>
    <lineage>
        <taxon>Eukaryota</taxon>
        <taxon>Fungi</taxon>
        <taxon>Dikarya</taxon>
        <taxon>Ascomycota</taxon>
        <taxon>Pezizomycotina</taxon>
        <taxon>Sordariomycetes</taxon>
        <taxon>Hypocreomycetidae</taxon>
        <taxon>Hypocreales</taxon>
        <taxon>Bionectriaceae</taxon>
        <taxon>Emericellopsis</taxon>
    </lineage>
</organism>
<dbReference type="GeneID" id="70289977"/>
<dbReference type="Proteomes" id="UP000887229">
    <property type="component" value="Unassembled WGS sequence"/>
</dbReference>
<feature type="compositionally biased region" description="Low complexity" evidence="1">
    <location>
        <begin position="438"/>
        <end position="457"/>
    </location>
</feature>
<protein>
    <submittedName>
        <fullName evidence="2">Uncharacterized protein</fullName>
    </submittedName>
</protein>
<feature type="region of interest" description="Disordered" evidence="1">
    <location>
        <begin position="521"/>
        <end position="543"/>
    </location>
</feature>
<feature type="region of interest" description="Disordered" evidence="1">
    <location>
        <begin position="800"/>
        <end position="825"/>
    </location>
</feature>
<accession>A0A9P7ZUU7</accession>